<dbReference type="SUPFAM" id="SSF47459">
    <property type="entry name" value="HLH, helix-loop-helix DNA-binding domain"/>
    <property type="match status" value="1"/>
</dbReference>
<comment type="caution">
    <text evidence="8">The sequence shown here is derived from an EMBL/GenBank/DDBJ whole genome shotgun (WGS) entry which is preliminary data.</text>
</comment>
<dbReference type="Proteomes" id="UP000281468">
    <property type="component" value="Unassembled WGS sequence"/>
</dbReference>
<dbReference type="SMART" id="SM00353">
    <property type="entry name" value="HLH"/>
    <property type="match status" value="1"/>
</dbReference>
<keyword evidence="2" id="KW-0805">Transcription regulation</keyword>
<dbReference type="Pfam" id="PF23181">
    <property type="entry name" value="bHLH_INO4"/>
    <property type="match status" value="1"/>
</dbReference>
<keyword evidence="5" id="KW-0539">Nucleus</keyword>
<proteinExistence type="predicted"/>
<dbReference type="InterPro" id="IPR011598">
    <property type="entry name" value="bHLH_dom"/>
</dbReference>
<feature type="region of interest" description="Disordered" evidence="6">
    <location>
        <begin position="1"/>
        <end position="43"/>
    </location>
</feature>
<dbReference type="PANTHER" id="PTHR15741:SF39">
    <property type="entry name" value="BHLH TRANSCRIPTION FACTOR (EUROFUNG)"/>
    <property type="match status" value="1"/>
</dbReference>
<evidence type="ECO:0000313" key="9">
    <source>
        <dbReference type="Proteomes" id="UP000281468"/>
    </source>
</evidence>
<accession>A0A3M7G874</accession>
<keyword evidence="4" id="KW-0804">Transcription</keyword>
<dbReference type="PROSITE" id="PS50888">
    <property type="entry name" value="BHLH"/>
    <property type="match status" value="1"/>
</dbReference>
<organism evidence="8 9">
    <name type="scientific">Hortaea werneckii</name>
    <name type="common">Black yeast</name>
    <name type="synonym">Cladosporium werneckii</name>
    <dbReference type="NCBI Taxonomy" id="91943"/>
    <lineage>
        <taxon>Eukaryota</taxon>
        <taxon>Fungi</taxon>
        <taxon>Dikarya</taxon>
        <taxon>Ascomycota</taxon>
        <taxon>Pezizomycotina</taxon>
        <taxon>Dothideomycetes</taxon>
        <taxon>Dothideomycetidae</taxon>
        <taxon>Mycosphaerellales</taxon>
        <taxon>Teratosphaeriaceae</taxon>
        <taxon>Hortaea</taxon>
    </lineage>
</organism>
<dbReference type="AlphaFoldDB" id="A0A3M7G874"/>
<dbReference type="InterPro" id="IPR036638">
    <property type="entry name" value="HLH_DNA-bd_sf"/>
</dbReference>
<feature type="region of interest" description="Disordered" evidence="6">
    <location>
        <begin position="137"/>
        <end position="159"/>
    </location>
</feature>
<evidence type="ECO:0000259" key="7">
    <source>
        <dbReference type="PROSITE" id="PS50888"/>
    </source>
</evidence>
<dbReference type="GO" id="GO:0000981">
    <property type="term" value="F:DNA-binding transcription factor activity, RNA polymerase II-specific"/>
    <property type="evidence" value="ECO:0007669"/>
    <property type="project" value="TreeGrafter"/>
</dbReference>
<gene>
    <name evidence="8" type="ORF">D0862_08113</name>
</gene>
<protein>
    <recommendedName>
        <fullName evidence="7">BHLH domain-containing protein</fullName>
    </recommendedName>
</protein>
<dbReference type="VEuPathDB" id="FungiDB:BTJ68_15248"/>
<dbReference type="PANTHER" id="PTHR15741">
    <property type="entry name" value="BASIC HELIX-LOOP-HELIX ZIP TRANSCRIPTION FACTOR"/>
    <property type="match status" value="1"/>
</dbReference>
<keyword evidence="3" id="KW-0238">DNA-binding</keyword>
<feature type="domain" description="BHLH" evidence="7">
    <location>
        <begin position="34"/>
        <end position="85"/>
    </location>
</feature>
<dbReference type="GO" id="GO:0005634">
    <property type="term" value="C:nucleus"/>
    <property type="evidence" value="ECO:0007669"/>
    <property type="project" value="UniProtKB-SubCell"/>
</dbReference>
<evidence type="ECO:0000256" key="5">
    <source>
        <dbReference type="ARBA" id="ARBA00023242"/>
    </source>
</evidence>
<sequence>MPKPVQGPSDDMDPPQSAAAAASAANKPRLTEAQKKQNHIISEQKRREAIRKGFDRLSQIVPGMGGQGRSEAMVLSATVEYMKVQVKRKEELRKLAAEKGMGNAEFEKVYEDVARSLNEAGIAGSSGAGVVAGAGGAAAGGGAGGAGGAGGEEGGENKK</sequence>
<evidence type="ECO:0000256" key="1">
    <source>
        <dbReference type="ARBA" id="ARBA00004123"/>
    </source>
</evidence>
<comment type="subcellular location">
    <subcellularLocation>
        <location evidence="1">Nucleus</location>
    </subcellularLocation>
</comment>
<dbReference type="EMBL" id="QWIQ01000266">
    <property type="protein sequence ID" value="RMY97349.1"/>
    <property type="molecule type" value="Genomic_DNA"/>
</dbReference>
<feature type="compositionally biased region" description="Gly residues" evidence="6">
    <location>
        <begin position="137"/>
        <end position="152"/>
    </location>
</feature>
<evidence type="ECO:0000313" key="8">
    <source>
        <dbReference type="EMBL" id="RMY97349.1"/>
    </source>
</evidence>
<dbReference type="Gene3D" id="4.10.280.10">
    <property type="entry name" value="Helix-loop-helix DNA-binding domain"/>
    <property type="match status" value="1"/>
</dbReference>
<evidence type="ECO:0000256" key="6">
    <source>
        <dbReference type="SAM" id="MobiDB-lite"/>
    </source>
</evidence>
<reference evidence="8 9" key="1">
    <citation type="journal article" date="2018" name="BMC Genomics">
        <title>Genomic evidence for intraspecific hybridization in a clonal and extremely halotolerant yeast.</title>
        <authorList>
            <person name="Gostincar C."/>
            <person name="Stajich J.E."/>
            <person name="Zupancic J."/>
            <person name="Zalar P."/>
            <person name="Gunde-Cimerman N."/>
        </authorList>
    </citation>
    <scope>NUCLEOTIDE SEQUENCE [LARGE SCALE GENOMIC DNA]</scope>
    <source>
        <strain evidence="8 9">EXF-171</strain>
    </source>
</reference>
<dbReference type="GO" id="GO:0000978">
    <property type="term" value="F:RNA polymerase II cis-regulatory region sequence-specific DNA binding"/>
    <property type="evidence" value="ECO:0007669"/>
    <property type="project" value="TreeGrafter"/>
</dbReference>
<evidence type="ECO:0000256" key="4">
    <source>
        <dbReference type="ARBA" id="ARBA00023163"/>
    </source>
</evidence>
<dbReference type="InterPro" id="IPR052207">
    <property type="entry name" value="Max-like/E-box_TFs"/>
</dbReference>
<evidence type="ECO:0000256" key="3">
    <source>
        <dbReference type="ARBA" id="ARBA00023125"/>
    </source>
</evidence>
<dbReference type="InterPro" id="IPR057072">
    <property type="entry name" value="bHLH_INO4"/>
</dbReference>
<evidence type="ECO:0000256" key="2">
    <source>
        <dbReference type="ARBA" id="ARBA00023015"/>
    </source>
</evidence>
<name>A0A3M7G874_HORWE</name>
<dbReference type="GO" id="GO:0046983">
    <property type="term" value="F:protein dimerization activity"/>
    <property type="evidence" value="ECO:0007669"/>
    <property type="project" value="InterPro"/>
</dbReference>